<feature type="compositionally biased region" description="Polar residues" evidence="1">
    <location>
        <begin position="236"/>
        <end position="257"/>
    </location>
</feature>
<feature type="domain" description="MADF" evidence="2">
    <location>
        <begin position="12"/>
        <end position="110"/>
    </location>
</feature>
<dbReference type="InterPro" id="IPR006578">
    <property type="entry name" value="MADF-dom"/>
</dbReference>
<proteinExistence type="evidence at transcript level"/>
<protein>
    <submittedName>
        <fullName evidence="3">Putative alcohol dehydrogenase transcription factor myb/sant-like protein</fullName>
    </submittedName>
</protein>
<dbReference type="PANTHER" id="PTHR21505">
    <property type="entry name" value="MADF DOMAIN-CONTAINING PROTEIN-RELATED"/>
    <property type="match status" value="1"/>
</dbReference>
<dbReference type="PROSITE" id="PS51029">
    <property type="entry name" value="MADF"/>
    <property type="match status" value="1"/>
</dbReference>
<reference evidence="3" key="1">
    <citation type="journal article" date="2014" name="PLoS Negl. Trop. Dis.">
        <title>An updated insight into the Sialotranscriptome of Triatoma infestans: developmental stage and geographic variations.</title>
        <authorList>
            <person name="Schwarz A."/>
            <person name="Medrano-Mercado N."/>
            <person name="Schaub G.A."/>
            <person name="Struchiner C.J."/>
            <person name="Bargues M.D."/>
            <person name="Levy M.Z."/>
            <person name="Ribeiro J.M."/>
        </authorList>
    </citation>
    <scope>NUCLEOTIDE SEQUENCE</scope>
    <source>
        <strain evidence="3">Chile</strain>
        <tissue evidence="3">Salivary glands</tissue>
    </source>
</reference>
<accession>A0A023F0P8</accession>
<dbReference type="EMBL" id="GBBI01004141">
    <property type="protein sequence ID" value="JAC14571.1"/>
    <property type="molecule type" value="mRNA"/>
</dbReference>
<dbReference type="PANTHER" id="PTHR21505:SF8">
    <property type="entry name" value="DPT-YFP REPRESSOR BY OVEREXPRESSION, ISOFORM D-RELATED"/>
    <property type="match status" value="1"/>
</dbReference>
<sequence length="292" mass="33269">MSSIPNLPIWMQFFDAWRDLPEIWKIKSEIYKDKTKKKNAWEKLLSVYLEIDKNANLDSLKKRLTNIRTCYRRELKKILQAEKSGAGGENEYEPNLWYFSELDFLRDQEVQIPGVSTIEVEDDHEIEASDSVECIEPKSLSYKRKKKAPLDIMAERNNILKDAVQTMNLGVKKDDASVYSESWAVSFRKLSANQQLFAKKAIDEILILGQLGQLSLNSVNAPSSSNSSTHSSSCSTPLHNNSRSSTPYIPASTPSTSQCENLPIVEVELQPTIMRSENYASYEQLLSDSLYR</sequence>
<organism evidence="3">
    <name type="scientific">Triatoma infestans</name>
    <name type="common">Assassin bug</name>
    <dbReference type="NCBI Taxonomy" id="30076"/>
    <lineage>
        <taxon>Eukaryota</taxon>
        <taxon>Metazoa</taxon>
        <taxon>Ecdysozoa</taxon>
        <taxon>Arthropoda</taxon>
        <taxon>Hexapoda</taxon>
        <taxon>Insecta</taxon>
        <taxon>Pterygota</taxon>
        <taxon>Neoptera</taxon>
        <taxon>Paraneoptera</taxon>
        <taxon>Hemiptera</taxon>
        <taxon>Heteroptera</taxon>
        <taxon>Panheteroptera</taxon>
        <taxon>Cimicomorpha</taxon>
        <taxon>Reduviidae</taxon>
        <taxon>Triatominae</taxon>
        <taxon>Triatoma</taxon>
    </lineage>
</organism>
<feature type="region of interest" description="Disordered" evidence="1">
    <location>
        <begin position="219"/>
        <end position="257"/>
    </location>
</feature>
<dbReference type="SMART" id="SM00595">
    <property type="entry name" value="MADF"/>
    <property type="match status" value="1"/>
</dbReference>
<evidence type="ECO:0000259" key="2">
    <source>
        <dbReference type="PROSITE" id="PS51029"/>
    </source>
</evidence>
<name>A0A023F0P8_TRIIF</name>
<dbReference type="Pfam" id="PF10545">
    <property type="entry name" value="MADF_DNA_bdg"/>
    <property type="match status" value="1"/>
</dbReference>
<evidence type="ECO:0000313" key="3">
    <source>
        <dbReference type="EMBL" id="JAC14571.1"/>
    </source>
</evidence>
<feature type="compositionally biased region" description="Low complexity" evidence="1">
    <location>
        <begin position="219"/>
        <end position="235"/>
    </location>
</feature>
<evidence type="ECO:0000256" key="1">
    <source>
        <dbReference type="SAM" id="MobiDB-lite"/>
    </source>
</evidence>
<dbReference type="AlphaFoldDB" id="A0A023F0P8"/>